<dbReference type="Gene3D" id="1.10.260.40">
    <property type="entry name" value="lambda repressor-like DNA-binding domains"/>
    <property type="match status" value="1"/>
</dbReference>
<evidence type="ECO:0000313" key="3">
    <source>
        <dbReference type="Proteomes" id="UP000272400"/>
    </source>
</evidence>
<reference evidence="2 3" key="1">
    <citation type="submission" date="2018-11" db="EMBL/GenBank/DDBJ databases">
        <title>Sequencing the genomes of 1000 actinobacteria strains.</title>
        <authorList>
            <person name="Klenk H.-P."/>
        </authorList>
    </citation>
    <scope>NUCLEOTIDE SEQUENCE [LARGE SCALE GENOMIC DNA]</scope>
    <source>
        <strain evidence="2 3">DSM 44254</strain>
    </source>
</reference>
<dbReference type="SUPFAM" id="SSF47413">
    <property type="entry name" value="lambda repressor-like DNA-binding domains"/>
    <property type="match status" value="1"/>
</dbReference>
<evidence type="ECO:0000259" key="1">
    <source>
        <dbReference type="PROSITE" id="PS50943"/>
    </source>
</evidence>
<dbReference type="EMBL" id="RJKE01000001">
    <property type="protein sequence ID" value="ROO83743.1"/>
    <property type="molecule type" value="Genomic_DNA"/>
</dbReference>
<dbReference type="AlphaFoldDB" id="A0A3N1CR13"/>
<dbReference type="OrthoDB" id="5177725at2"/>
<dbReference type="GO" id="GO:0003677">
    <property type="term" value="F:DNA binding"/>
    <property type="evidence" value="ECO:0007669"/>
    <property type="project" value="InterPro"/>
</dbReference>
<sequence>MSGRFPRTSPTVRRRRLASELRRLRKEQGKTREEAAKYAGIAPATVTRMEAALHAPKPADVLALCRLYGLDDRRTELLVTFARQSRQRGWWQRYGGAIPDWFAFYVGLEEEAAEIRTYQPELVLGLFQTEAYIRAVMRSGITVPDGDELERKVSVRLKRQERLTEAGPIDVWAVLHESALRTEVGGRAVMREQLHHLVELSWRNNITLQVLPFSAGSHPGNAGAFELFSFAEPADPEVVYVQYRLGCLYLEDSSDINAYSEVFDHLRARALSPDDSRAILDRIAGEMI</sequence>
<dbReference type="InterPro" id="IPR010982">
    <property type="entry name" value="Lambda_DNA-bd_dom_sf"/>
</dbReference>
<dbReference type="SMART" id="SM00530">
    <property type="entry name" value="HTH_XRE"/>
    <property type="match status" value="1"/>
</dbReference>
<comment type="caution">
    <text evidence="2">The sequence shown here is derived from an EMBL/GenBank/DDBJ whole genome shotgun (WGS) entry which is preliminary data.</text>
</comment>
<gene>
    <name evidence="2" type="ORF">EDD29_1252</name>
</gene>
<organism evidence="2 3">
    <name type="scientific">Actinocorallia herbida</name>
    <dbReference type="NCBI Taxonomy" id="58109"/>
    <lineage>
        <taxon>Bacteria</taxon>
        <taxon>Bacillati</taxon>
        <taxon>Actinomycetota</taxon>
        <taxon>Actinomycetes</taxon>
        <taxon>Streptosporangiales</taxon>
        <taxon>Thermomonosporaceae</taxon>
        <taxon>Actinocorallia</taxon>
    </lineage>
</organism>
<protein>
    <submittedName>
        <fullName evidence="2">Helix-turn-helix protein</fullName>
    </submittedName>
</protein>
<name>A0A3N1CR13_9ACTN</name>
<feature type="domain" description="HTH cro/C1-type" evidence="1">
    <location>
        <begin position="21"/>
        <end position="77"/>
    </location>
</feature>
<evidence type="ECO:0000313" key="2">
    <source>
        <dbReference type="EMBL" id="ROO83743.1"/>
    </source>
</evidence>
<dbReference type="Pfam" id="PF13560">
    <property type="entry name" value="HTH_31"/>
    <property type="match status" value="1"/>
</dbReference>
<dbReference type="PROSITE" id="PS50943">
    <property type="entry name" value="HTH_CROC1"/>
    <property type="match status" value="1"/>
</dbReference>
<dbReference type="RefSeq" id="WP_123663133.1">
    <property type="nucleotide sequence ID" value="NZ_RJKE01000001.1"/>
</dbReference>
<dbReference type="InterPro" id="IPR001387">
    <property type="entry name" value="Cro/C1-type_HTH"/>
</dbReference>
<dbReference type="InterPro" id="IPR043917">
    <property type="entry name" value="DUF5753"/>
</dbReference>
<keyword evidence="3" id="KW-1185">Reference proteome</keyword>
<dbReference type="Proteomes" id="UP000272400">
    <property type="component" value="Unassembled WGS sequence"/>
</dbReference>
<dbReference type="CDD" id="cd00093">
    <property type="entry name" value="HTH_XRE"/>
    <property type="match status" value="1"/>
</dbReference>
<dbReference type="Pfam" id="PF19054">
    <property type="entry name" value="DUF5753"/>
    <property type="match status" value="1"/>
</dbReference>
<proteinExistence type="predicted"/>
<accession>A0A3N1CR13</accession>